<evidence type="ECO:0000313" key="3">
    <source>
        <dbReference type="Proteomes" id="UP000218209"/>
    </source>
</evidence>
<dbReference type="InterPro" id="IPR038279">
    <property type="entry name" value="Ndc10_dom2_sf"/>
</dbReference>
<feature type="domain" description="Transcription activator GCR1-like" evidence="1">
    <location>
        <begin position="554"/>
        <end position="607"/>
    </location>
</feature>
<dbReference type="AlphaFoldDB" id="A0A1X6NWA9"/>
<proteinExistence type="predicted"/>
<dbReference type="GO" id="GO:0003677">
    <property type="term" value="F:DNA binding"/>
    <property type="evidence" value="ECO:0007669"/>
    <property type="project" value="InterPro"/>
</dbReference>
<dbReference type="InterPro" id="IPR022210">
    <property type="entry name" value="TF_GCR1-like"/>
</dbReference>
<evidence type="ECO:0000259" key="1">
    <source>
        <dbReference type="Pfam" id="PF12550"/>
    </source>
</evidence>
<evidence type="ECO:0000313" key="2">
    <source>
        <dbReference type="EMBL" id="OSX72835.1"/>
    </source>
</evidence>
<dbReference type="Proteomes" id="UP000218209">
    <property type="component" value="Unassembled WGS sequence"/>
</dbReference>
<dbReference type="Gene3D" id="1.10.443.20">
    <property type="entry name" value="Centromere DNA-binding protein complex CBF3 subunit, domain 2"/>
    <property type="match status" value="1"/>
</dbReference>
<sequence length="665" mass="72583">MDVYLSAGSYRPAKAILDRRKRDGILQESAAGVAKAIGKRNVSVTDQQRALTSKGMLLRQTTELQLNAYLRLNALWILEYALEARAETVRGLTWSDIARRLFDGMFSANGTGLDVLCSYNSATKTTEGLVRNIGALPHVDPWLCPFGAVADALFAMFHPPGSDSSKPIFDFAPVFKPDDAALAAAGVQSRHFREAGNTYGFRRWYRVLVVPSATGGPPKAMSYEYHNSHLSAVMMAAAIPDCAAKTHLGRKAAAQKAKERGVSDGDNRDHGRWNVGIGGGAYEGPILNLRVLLALSGRPIDCVTPTTARFAVPVPVVLKDKICTWLETEEAALAARMTADANAVDSALSDFFDLIRMLRYCTLMRSALEAAGDVSTSAVQQVLPQLSAAVKAAVEAVAAGSAAEALELERSLSMQMDYNAERLQKCMAAGSEDLKEHGHAALEDVKQLVSTEMARTRSLMARMVAVGAVQDVRARDLLIDDLRGPFPSGLVALSAEPTVVEAGAAASIPVTITPIMTQVQVPAAFLRDRGSVRTLQCVPLIEMMPDLKWGQALDEYAEGLRGMASILEVQELFGNRWRLRHAEPKRDRYIKLYSERAALYRAFDTEYARRGGVVGISVVFNALKQRYGPWDRDSKAVLKELRRDYPDPNRGTRKRARVELCAGNQ</sequence>
<keyword evidence="3" id="KW-1185">Reference proteome</keyword>
<name>A0A1X6NWA9_PORUM</name>
<gene>
    <name evidence="2" type="ORF">BU14_0401s0006</name>
</gene>
<accession>A0A1X6NWA9</accession>
<organism evidence="2 3">
    <name type="scientific">Porphyra umbilicalis</name>
    <name type="common">Purple laver</name>
    <name type="synonym">Red alga</name>
    <dbReference type="NCBI Taxonomy" id="2786"/>
    <lineage>
        <taxon>Eukaryota</taxon>
        <taxon>Rhodophyta</taxon>
        <taxon>Bangiophyceae</taxon>
        <taxon>Bangiales</taxon>
        <taxon>Bangiaceae</taxon>
        <taxon>Porphyra</taxon>
    </lineage>
</organism>
<dbReference type="Pfam" id="PF12550">
    <property type="entry name" value="GCR1_C"/>
    <property type="match status" value="1"/>
</dbReference>
<dbReference type="EMBL" id="KV919035">
    <property type="protein sequence ID" value="OSX72835.1"/>
    <property type="molecule type" value="Genomic_DNA"/>
</dbReference>
<protein>
    <recommendedName>
        <fullName evidence="1">Transcription activator GCR1-like domain-containing protein</fullName>
    </recommendedName>
</protein>
<reference evidence="2 3" key="1">
    <citation type="submission" date="2017-03" db="EMBL/GenBank/DDBJ databases">
        <title>WGS assembly of Porphyra umbilicalis.</title>
        <authorList>
            <person name="Brawley S.H."/>
            <person name="Blouin N.A."/>
            <person name="Ficko-Blean E."/>
            <person name="Wheeler G.L."/>
            <person name="Lohr M."/>
            <person name="Goodson H.V."/>
            <person name="Jenkins J.W."/>
            <person name="Blaby-Haas C.E."/>
            <person name="Helliwell K.E."/>
            <person name="Chan C."/>
            <person name="Marriage T."/>
            <person name="Bhattacharya D."/>
            <person name="Klein A.S."/>
            <person name="Badis Y."/>
            <person name="Brodie J."/>
            <person name="Cao Y."/>
            <person name="Collen J."/>
            <person name="Dittami S.M."/>
            <person name="Gachon C.M."/>
            <person name="Green B.R."/>
            <person name="Karpowicz S."/>
            <person name="Kim J.W."/>
            <person name="Kudahl U."/>
            <person name="Lin S."/>
            <person name="Michel G."/>
            <person name="Mittag M."/>
            <person name="Olson B.J."/>
            <person name="Pangilinan J."/>
            <person name="Peng Y."/>
            <person name="Qiu H."/>
            <person name="Shu S."/>
            <person name="Singer J.T."/>
            <person name="Smith A.G."/>
            <person name="Sprecher B.N."/>
            <person name="Wagner V."/>
            <person name="Wang W."/>
            <person name="Wang Z.-Y."/>
            <person name="Yan J."/>
            <person name="Yarish C."/>
            <person name="Zoeuner-Riek S."/>
            <person name="Zhuang Y."/>
            <person name="Zou Y."/>
            <person name="Lindquist E.A."/>
            <person name="Grimwood J."/>
            <person name="Barry K."/>
            <person name="Rokhsar D.S."/>
            <person name="Schmutz J."/>
            <person name="Stiller J.W."/>
            <person name="Grossman A.R."/>
            <person name="Prochnik S.E."/>
        </authorList>
    </citation>
    <scope>NUCLEOTIDE SEQUENCE [LARGE SCALE GENOMIC DNA]</scope>
    <source>
        <strain evidence="2">4086291</strain>
    </source>
</reference>